<evidence type="ECO:0000313" key="3">
    <source>
        <dbReference type="EMBL" id="OJT04670.1"/>
    </source>
</evidence>
<feature type="transmembrane region" description="Helical" evidence="2">
    <location>
        <begin position="45"/>
        <end position="68"/>
    </location>
</feature>
<name>A0A1M2VAJ1_TRAPU</name>
<organism evidence="3 4">
    <name type="scientific">Trametes pubescens</name>
    <name type="common">White-rot fungus</name>
    <dbReference type="NCBI Taxonomy" id="154538"/>
    <lineage>
        <taxon>Eukaryota</taxon>
        <taxon>Fungi</taxon>
        <taxon>Dikarya</taxon>
        <taxon>Basidiomycota</taxon>
        <taxon>Agaricomycotina</taxon>
        <taxon>Agaricomycetes</taxon>
        <taxon>Polyporales</taxon>
        <taxon>Polyporaceae</taxon>
        <taxon>Trametes</taxon>
    </lineage>
</organism>
<evidence type="ECO:0000313" key="4">
    <source>
        <dbReference type="Proteomes" id="UP000184267"/>
    </source>
</evidence>
<gene>
    <name evidence="3" type="ORF">TRAPUB_4464</name>
</gene>
<dbReference type="Proteomes" id="UP000184267">
    <property type="component" value="Unassembled WGS sequence"/>
</dbReference>
<keyword evidence="2" id="KW-1133">Transmembrane helix</keyword>
<keyword evidence="2" id="KW-0812">Transmembrane</keyword>
<proteinExistence type="predicted"/>
<keyword evidence="2" id="KW-0472">Membrane</keyword>
<evidence type="ECO:0000256" key="2">
    <source>
        <dbReference type="SAM" id="Phobius"/>
    </source>
</evidence>
<evidence type="ECO:0000256" key="1">
    <source>
        <dbReference type="SAM" id="MobiDB-lite"/>
    </source>
</evidence>
<comment type="caution">
    <text evidence="3">The sequence shown here is derived from an EMBL/GenBank/DDBJ whole genome shotgun (WGS) entry which is preliminary data.</text>
</comment>
<sequence length="160" mass="17884">MSPINQSSAPAPRKDTRMENASVRSEPVSHLTSARAILGFYDGNLSLFVMSMLYGVMNVAGRAIVAVLDACTRGTRTKNTDYVADTEREKFKCACLNVLFENALYGFKESRQKRLRYATMRSSHPTPMWLHHHEEPRGPKSRTRAESVLILSPVLQGVAL</sequence>
<reference evidence="3 4" key="1">
    <citation type="submission" date="2016-10" db="EMBL/GenBank/DDBJ databases">
        <title>Genome sequence of the basidiomycete white-rot fungus Trametes pubescens.</title>
        <authorList>
            <person name="Makela M.R."/>
            <person name="Granchi Z."/>
            <person name="Peng M."/>
            <person name="De Vries R.P."/>
            <person name="Grigoriev I."/>
            <person name="Riley R."/>
            <person name="Hilden K."/>
        </authorList>
    </citation>
    <scope>NUCLEOTIDE SEQUENCE [LARGE SCALE GENOMIC DNA]</scope>
    <source>
        <strain evidence="3 4">FBCC735</strain>
    </source>
</reference>
<protein>
    <submittedName>
        <fullName evidence="3">Uncharacterized protein</fullName>
    </submittedName>
</protein>
<accession>A0A1M2VAJ1</accession>
<dbReference type="AlphaFoldDB" id="A0A1M2VAJ1"/>
<dbReference type="EMBL" id="MNAD01001519">
    <property type="protein sequence ID" value="OJT04670.1"/>
    <property type="molecule type" value="Genomic_DNA"/>
</dbReference>
<feature type="region of interest" description="Disordered" evidence="1">
    <location>
        <begin position="1"/>
        <end position="25"/>
    </location>
</feature>
<keyword evidence="4" id="KW-1185">Reference proteome</keyword>